<dbReference type="Gene3D" id="1.10.10.10">
    <property type="entry name" value="Winged helix-like DNA-binding domain superfamily/Winged helix DNA-binding domain"/>
    <property type="match status" value="1"/>
</dbReference>
<evidence type="ECO:0000256" key="4">
    <source>
        <dbReference type="ARBA" id="ARBA00023163"/>
    </source>
</evidence>
<sequence>MPRQPKWWGANAGLLGAIDLRGLTLAIAVARSRSIRVAARGAGLTASAVSRRLRALEDGLGVSLFERRSSGMKLTEAGERFLADATRLLDEVQDAASRARDAGSAATGRLVIGTYFSASTGRFRDALIRFVRQRRRIEVWLREGGRHDLLTAVRRGDVDLALLLGPNEEPGLERLALWHESGMVALPEQHHLSDRTLVPWQSLAGETFIVTPRGSGPEARAKVEALLPAGHAARFTAHDVGREAMFNLVGADLGVAVLAESASGASYPGVVFRPVGDENGPTMVEASAYWDPRRDNPALRRFLALLRATQDPSSRGSGAD</sequence>
<dbReference type="InterPro" id="IPR036390">
    <property type="entry name" value="WH_DNA-bd_sf"/>
</dbReference>
<organism evidence="6 7">
    <name type="scientific">Neoroseomonas eburnea</name>
    <dbReference type="NCBI Taxonomy" id="1346889"/>
    <lineage>
        <taxon>Bacteria</taxon>
        <taxon>Pseudomonadati</taxon>
        <taxon>Pseudomonadota</taxon>
        <taxon>Alphaproteobacteria</taxon>
        <taxon>Acetobacterales</taxon>
        <taxon>Acetobacteraceae</taxon>
        <taxon>Neoroseomonas</taxon>
    </lineage>
</organism>
<dbReference type="Pfam" id="PF00126">
    <property type="entry name" value="HTH_1"/>
    <property type="match status" value="1"/>
</dbReference>
<protein>
    <submittedName>
        <fullName evidence="6">LysR family transcriptional regulator</fullName>
    </submittedName>
</protein>
<dbReference type="CDD" id="cd08414">
    <property type="entry name" value="PBP2_LTTR_aromatics_like"/>
    <property type="match status" value="1"/>
</dbReference>
<keyword evidence="2" id="KW-0805">Transcription regulation</keyword>
<dbReference type="GO" id="GO:0003677">
    <property type="term" value="F:DNA binding"/>
    <property type="evidence" value="ECO:0007669"/>
    <property type="project" value="UniProtKB-KW"/>
</dbReference>
<dbReference type="InterPro" id="IPR005119">
    <property type="entry name" value="LysR_subst-bd"/>
</dbReference>
<keyword evidence="3" id="KW-0238">DNA-binding</keyword>
<comment type="similarity">
    <text evidence="1">Belongs to the LysR transcriptional regulatory family.</text>
</comment>
<evidence type="ECO:0000256" key="2">
    <source>
        <dbReference type="ARBA" id="ARBA00023015"/>
    </source>
</evidence>
<dbReference type="GO" id="GO:0032993">
    <property type="term" value="C:protein-DNA complex"/>
    <property type="evidence" value="ECO:0007669"/>
    <property type="project" value="TreeGrafter"/>
</dbReference>
<dbReference type="InterPro" id="IPR036388">
    <property type="entry name" value="WH-like_DNA-bd_sf"/>
</dbReference>
<evidence type="ECO:0000259" key="5">
    <source>
        <dbReference type="PROSITE" id="PS50931"/>
    </source>
</evidence>
<evidence type="ECO:0000256" key="3">
    <source>
        <dbReference type="ARBA" id="ARBA00023125"/>
    </source>
</evidence>
<dbReference type="FunFam" id="1.10.10.10:FF:000001">
    <property type="entry name" value="LysR family transcriptional regulator"/>
    <property type="match status" value="1"/>
</dbReference>
<dbReference type="InterPro" id="IPR000847">
    <property type="entry name" value="LysR_HTH_N"/>
</dbReference>
<dbReference type="EMBL" id="JAAEDL010000024">
    <property type="protein sequence ID" value="MBR0682898.1"/>
    <property type="molecule type" value="Genomic_DNA"/>
</dbReference>
<dbReference type="AlphaFoldDB" id="A0A9X9XGR2"/>
<keyword evidence="7" id="KW-1185">Reference proteome</keyword>
<reference evidence="6" key="2">
    <citation type="journal article" date="2021" name="Syst. Appl. Microbiol.">
        <title>Roseomonas hellenica sp. nov., isolated from roots of wild-growing Alkanna tinctoria.</title>
        <authorList>
            <person name="Rat A."/>
            <person name="Naranjo H.D."/>
            <person name="Lebbe L."/>
            <person name="Cnockaert M."/>
            <person name="Krigas N."/>
            <person name="Grigoriadou K."/>
            <person name="Maloupa E."/>
            <person name="Willems A."/>
        </authorList>
    </citation>
    <scope>NUCLEOTIDE SEQUENCE</scope>
    <source>
        <strain evidence="6">LMG 31228</strain>
    </source>
</reference>
<evidence type="ECO:0000313" key="6">
    <source>
        <dbReference type="EMBL" id="MBR0682898.1"/>
    </source>
</evidence>
<evidence type="ECO:0000256" key="1">
    <source>
        <dbReference type="ARBA" id="ARBA00009437"/>
    </source>
</evidence>
<dbReference type="PROSITE" id="PS50931">
    <property type="entry name" value="HTH_LYSR"/>
    <property type="match status" value="1"/>
</dbReference>
<comment type="caution">
    <text evidence="6">The sequence shown here is derived from an EMBL/GenBank/DDBJ whole genome shotgun (WGS) entry which is preliminary data.</text>
</comment>
<evidence type="ECO:0000313" key="7">
    <source>
        <dbReference type="Proteomes" id="UP001138709"/>
    </source>
</evidence>
<accession>A0A9X9XGR2</accession>
<feature type="domain" description="HTH lysR-type" evidence="5">
    <location>
        <begin position="18"/>
        <end position="75"/>
    </location>
</feature>
<dbReference type="PANTHER" id="PTHR30346">
    <property type="entry name" value="TRANSCRIPTIONAL DUAL REGULATOR HCAR-RELATED"/>
    <property type="match status" value="1"/>
</dbReference>
<name>A0A9X9XGR2_9PROT</name>
<dbReference type="Proteomes" id="UP001138709">
    <property type="component" value="Unassembled WGS sequence"/>
</dbReference>
<dbReference type="SUPFAM" id="SSF53850">
    <property type="entry name" value="Periplasmic binding protein-like II"/>
    <property type="match status" value="1"/>
</dbReference>
<keyword evidence="4" id="KW-0804">Transcription</keyword>
<proteinExistence type="inferred from homology"/>
<dbReference type="Gene3D" id="3.40.190.10">
    <property type="entry name" value="Periplasmic binding protein-like II"/>
    <property type="match status" value="2"/>
</dbReference>
<dbReference type="SUPFAM" id="SSF46785">
    <property type="entry name" value="Winged helix' DNA-binding domain"/>
    <property type="match status" value="1"/>
</dbReference>
<dbReference type="PANTHER" id="PTHR30346:SF0">
    <property type="entry name" value="HCA OPERON TRANSCRIPTIONAL ACTIVATOR HCAR"/>
    <property type="match status" value="1"/>
</dbReference>
<reference evidence="6" key="1">
    <citation type="submission" date="2020-01" db="EMBL/GenBank/DDBJ databases">
        <authorList>
            <person name="Rat A."/>
        </authorList>
    </citation>
    <scope>NUCLEOTIDE SEQUENCE</scope>
    <source>
        <strain evidence="6">LMG 31228</strain>
    </source>
</reference>
<gene>
    <name evidence="6" type="ORF">GXW74_20570</name>
</gene>
<dbReference type="GO" id="GO:0003700">
    <property type="term" value="F:DNA-binding transcription factor activity"/>
    <property type="evidence" value="ECO:0007669"/>
    <property type="project" value="InterPro"/>
</dbReference>
<dbReference type="Pfam" id="PF03466">
    <property type="entry name" value="LysR_substrate"/>
    <property type="match status" value="1"/>
</dbReference>